<evidence type="ECO:0000256" key="5">
    <source>
        <dbReference type="SAM" id="Phobius"/>
    </source>
</evidence>
<protein>
    <recommendedName>
        <fullName evidence="2">diguanylate cyclase</fullName>
        <ecNumber evidence="2">2.7.7.65</ecNumber>
    </recommendedName>
</protein>
<keyword evidence="4" id="KW-0175">Coiled coil</keyword>
<sequence length="617" mass="69756">MAYAKTLFSILMLLCAFFSFAKPIIINQDFKQQNINSLHYSFAPTSLLNATQSDFTKWQKIINKPLNLGFEKRPVWLYFTLRNTLNYDVAPLLSLDNPLLNEAQVFHLYNSELLSHSQVGDTFKLAERPIKSESLLVKLTLPANSITTVILKVTNDGGLRIPLTLWQQDAYLAHKSKINLIYGLIIGFVFSLALSCLVLYGFSKKPYFAYVSIITLTLGLLLSYFCGFGVRYFHPNLPAIQQVIVPILIMVITLLFLPLQQQICQLKSSFLLHTQNITSSLFAILLLFIWLLPSSMATLLCLAITPIVLSLYLLTTLICIRTNPSKPSKALLFSLCSFLVVMLYFSVVVFDLYAFNRSSLTFVFICFLGCAFSLCYAAMKQSILEHDKQVVTQQTLIAESAAQDALLKERLALQEEASQELEAQVDERTFELQVTLRELEEKNRELEQLNTEDALTGVKNRRFFDKKLIMELRRSRREQTPLSIIMLDIDHFKLVNDTYGHLTGDQVIKAVSGIIKNNLKRPLDEVARYGGEEFVVLLPNTPQNGAFDIAEQMRKAIAKSAVTVASTEIKFTISAGVYTCVADDINKPEIFTECADKALYYAKQNGRDQVVTFPIPQ</sequence>
<feature type="transmembrane region" description="Helical" evidence="5">
    <location>
        <begin position="332"/>
        <end position="354"/>
    </location>
</feature>
<feature type="transmembrane region" description="Helical" evidence="5">
    <location>
        <begin position="239"/>
        <end position="258"/>
    </location>
</feature>
<proteinExistence type="predicted"/>
<evidence type="ECO:0000259" key="7">
    <source>
        <dbReference type="PROSITE" id="PS50887"/>
    </source>
</evidence>
<dbReference type="PANTHER" id="PTHR45138">
    <property type="entry name" value="REGULATORY COMPONENTS OF SENSORY TRANSDUCTION SYSTEM"/>
    <property type="match status" value="1"/>
</dbReference>
<dbReference type="NCBIfam" id="TIGR00254">
    <property type="entry name" value="GGDEF"/>
    <property type="match status" value="1"/>
</dbReference>
<dbReference type="STRING" id="247523.B0W48_07650"/>
<feature type="transmembrane region" description="Helical" evidence="5">
    <location>
        <begin position="270"/>
        <end position="291"/>
    </location>
</feature>
<dbReference type="GO" id="GO:0005886">
    <property type="term" value="C:plasma membrane"/>
    <property type="evidence" value="ECO:0007669"/>
    <property type="project" value="TreeGrafter"/>
</dbReference>
<dbReference type="SMART" id="SM00267">
    <property type="entry name" value="GGDEF"/>
    <property type="match status" value="1"/>
</dbReference>
<dbReference type="SUPFAM" id="SSF55073">
    <property type="entry name" value="Nucleotide cyclase"/>
    <property type="match status" value="1"/>
</dbReference>
<feature type="transmembrane region" description="Helical" evidence="5">
    <location>
        <begin position="360"/>
        <end position="379"/>
    </location>
</feature>
<feature type="signal peptide" evidence="6">
    <location>
        <begin position="1"/>
        <end position="21"/>
    </location>
</feature>
<feature type="transmembrane region" description="Helical" evidence="5">
    <location>
        <begin position="207"/>
        <end position="233"/>
    </location>
</feature>
<feature type="domain" description="GGDEF" evidence="7">
    <location>
        <begin position="480"/>
        <end position="615"/>
    </location>
</feature>
<keyword evidence="5" id="KW-1133">Transmembrane helix</keyword>
<dbReference type="InterPro" id="IPR011622">
    <property type="entry name" value="7TMR_DISM_rcpt_extracell_dom2"/>
</dbReference>
<gene>
    <name evidence="8" type="ORF">B0W48_07650</name>
</gene>
<organism evidence="8 9">
    <name type="scientific">Pseudoalteromonas aliena</name>
    <dbReference type="NCBI Taxonomy" id="247523"/>
    <lineage>
        <taxon>Bacteria</taxon>
        <taxon>Pseudomonadati</taxon>
        <taxon>Pseudomonadota</taxon>
        <taxon>Gammaproteobacteria</taxon>
        <taxon>Alteromonadales</taxon>
        <taxon>Pseudoalteromonadaceae</taxon>
        <taxon>Pseudoalteromonas</taxon>
    </lineage>
</organism>
<accession>A0A1Q2GX16</accession>
<dbReference type="Pfam" id="PF07695">
    <property type="entry name" value="7TMR-DISM_7TM"/>
    <property type="match status" value="1"/>
</dbReference>
<dbReference type="Gene3D" id="3.30.70.270">
    <property type="match status" value="1"/>
</dbReference>
<evidence type="ECO:0000256" key="2">
    <source>
        <dbReference type="ARBA" id="ARBA00012528"/>
    </source>
</evidence>
<dbReference type="InterPro" id="IPR043128">
    <property type="entry name" value="Rev_trsase/Diguanyl_cyclase"/>
</dbReference>
<feature type="transmembrane region" description="Helical" evidence="5">
    <location>
        <begin position="180"/>
        <end position="200"/>
    </location>
</feature>
<evidence type="ECO:0000313" key="8">
    <source>
        <dbReference type="EMBL" id="AQP99681.1"/>
    </source>
</evidence>
<reference evidence="8 9" key="1">
    <citation type="submission" date="2017-02" db="EMBL/GenBank/DDBJ databases">
        <title>Complete genome sequence of the cold-active Pseudoalteromonas aliena strain EH1 isolated from Arctic seawater.</title>
        <authorList>
            <person name="Kim E."/>
            <person name="Heo E."/>
            <person name="Kim H."/>
            <person name="Kim D."/>
        </authorList>
    </citation>
    <scope>NUCLEOTIDE SEQUENCE [LARGE SCALE GENOMIC DNA]</scope>
    <source>
        <strain evidence="8 9">EH1</strain>
    </source>
</reference>
<evidence type="ECO:0000256" key="1">
    <source>
        <dbReference type="ARBA" id="ARBA00001946"/>
    </source>
</evidence>
<dbReference type="GO" id="GO:1902201">
    <property type="term" value="P:negative regulation of bacterial-type flagellum-dependent cell motility"/>
    <property type="evidence" value="ECO:0007669"/>
    <property type="project" value="TreeGrafter"/>
</dbReference>
<dbReference type="PANTHER" id="PTHR45138:SF9">
    <property type="entry name" value="DIGUANYLATE CYCLASE DGCM-RELATED"/>
    <property type="match status" value="1"/>
</dbReference>
<evidence type="ECO:0000256" key="6">
    <source>
        <dbReference type="SAM" id="SignalP"/>
    </source>
</evidence>
<evidence type="ECO:0000313" key="9">
    <source>
        <dbReference type="Proteomes" id="UP000188243"/>
    </source>
</evidence>
<dbReference type="InterPro" id="IPR000160">
    <property type="entry name" value="GGDEF_dom"/>
</dbReference>
<dbReference type="InterPro" id="IPR029787">
    <property type="entry name" value="Nucleotide_cyclase"/>
</dbReference>
<dbReference type="GO" id="GO:0043709">
    <property type="term" value="P:cell adhesion involved in single-species biofilm formation"/>
    <property type="evidence" value="ECO:0007669"/>
    <property type="project" value="TreeGrafter"/>
</dbReference>
<dbReference type="EC" id="2.7.7.65" evidence="2"/>
<dbReference type="PROSITE" id="PS50887">
    <property type="entry name" value="GGDEF"/>
    <property type="match status" value="1"/>
</dbReference>
<dbReference type="Pfam" id="PF00990">
    <property type="entry name" value="GGDEF"/>
    <property type="match status" value="1"/>
</dbReference>
<comment type="catalytic activity">
    <reaction evidence="3">
        <text>2 GTP = 3',3'-c-di-GMP + 2 diphosphate</text>
        <dbReference type="Rhea" id="RHEA:24898"/>
        <dbReference type="ChEBI" id="CHEBI:33019"/>
        <dbReference type="ChEBI" id="CHEBI:37565"/>
        <dbReference type="ChEBI" id="CHEBI:58805"/>
        <dbReference type="EC" id="2.7.7.65"/>
    </reaction>
</comment>
<name>A0A1Q2GX16_9GAMM</name>
<dbReference type="Proteomes" id="UP000188243">
    <property type="component" value="Chromosome"/>
</dbReference>
<dbReference type="InterPro" id="IPR011623">
    <property type="entry name" value="7TMR_DISM_rcpt_extracell_dom1"/>
</dbReference>
<dbReference type="AlphaFoldDB" id="A0A1Q2GX16"/>
<dbReference type="FunFam" id="3.30.70.270:FF:000001">
    <property type="entry name" value="Diguanylate cyclase domain protein"/>
    <property type="match status" value="1"/>
</dbReference>
<feature type="transmembrane region" description="Helical" evidence="5">
    <location>
        <begin position="297"/>
        <end position="320"/>
    </location>
</feature>
<dbReference type="CDD" id="cd01949">
    <property type="entry name" value="GGDEF"/>
    <property type="match status" value="1"/>
</dbReference>
<evidence type="ECO:0000256" key="4">
    <source>
        <dbReference type="SAM" id="Coils"/>
    </source>
</evidence>
<feature type="chain" id="PRO_5013247452" description="diguanylate cyclase" evidence="6">
    <location>
        <begin position="22"/>
        <end position="617"/>
    </location>
</feature>
<dbReference type="KEGG" id="paln:B0W48_07650"/>
<feature type="coiled-coil region" evidence="4">
    <location>
        <begin position="404"/>
        <end position="456"/>
    </location>
</feature>
<keyword evidence="5" id="KW-0472">Membrane</keyword>
<dbReference type="RefSeq" id="WP_077536434.1">
    <property type="nucleotide sequence ID" value="NZ_CP019628.1"/>
</dbReference>
<comment type="cofactor">
    <cofactor evidence="1">
        <name>Mg(2+)</name>
        <dbReference type="ChEBI" id="CHEBI:18420"/>
    </cofactor>
</comment>
<dbReference type="Gene3D" id="2.60.40.2380">
    <property type="match status" value="1"/>
</dbReference>
<keyword evidence="6" id="KW-0732">Signal</keyword>
<dbReference type="InterPro" id="IPR050469">
    <property type="entry name" value="Diguanylate_Cyclase"/>
</dbReference>
<evidence type="ECO:0000256" key="3">
    <source>
        <dbReference type="ARBA" id="ARBA00034247"/>
    </source>
</evidence>
<dbReference type="GO" id="GO:0052621">
    <property type="term" value="F:diguanylate cyclase activity"/>
    <property type="evidence" value="ECO:0007669"/>
    <property type="project" value="UniProtKB-EC"/>
</dbReference>
<keyword evidence="5" id="KW-0812">Transmembrane</keyword>
<dbReference type="EMBL" id="CP019628">
    <property type="protein sequence ID" value="AQP99681.1"/>
    <property type="molecule type" value="Genomic_DNA"/>
</dbReference>
<dbReference type="Pfam" id="PF07696">
    <property type="entry name" value="7TMR-DISMED2"/>
    <property type="match status" value="1"/>
</dbReference>